<name>A0AAJ1Q544_9LACT</name>
<dbReference type="EMBL" id="JASOOE010000016">
    <property type="protein sequence ID" value="MDK7187837.1"/>
    <property type="molecule type" value="Genomic_DNA"/>
</dbReference>
<evidence type="ECO:0000313" key="3">
    <source>
        <dbReference type="Proteomes" id="UP001229251"/>
    </source>
</evidence>
<evidence type="ECO:0000313" key="2">
    <source>
        <dbReference type="EMBL" id="MDK7187837.1"/>
    </source>
</evidence>
<dbReference type="RefSeq" id="WP_285066278.1">
    <property type="nucleotide sequence ID" value="NZ_JASOOE010000016.1"/>
</dbReference>
<protein>
    <submittedName>
        <fullName evidence="2">Uncharacterized protein</fullName>
    </submittedName>
</protein>
<gene>
    <name evidence="2" type="ORF">QP433_07575</name>
</gene>
<evidence type="ECO:0000256" key="1">
    <source>
        <dbReference type="SAM" id="Phobius"/>
    </source>
</evidence>
<dbReference type="AlphaFoldDB" id="A0AAJ1Q544"/>
<comment type="caution">
    <text evidence="2">The sequence shown here is derived from an EMBL/GenBank/DDBJ whole genome shotgun (WGS) entry which is preliminary data.</text>
</comment>
<sequence length="90" mass="10505">MSHSNEINRTIEEEIKKQLNEINRHVDRTGWPFLIGGIFILFIVTYLIISFFGITTNDNPNSSTNDLQQQVQQLESRIQKLEKQLDESVE</sequence>
<feature type="transmembrane region" description="Helical" evidence="1">
    <location>
        <begin position="33"/>
        <end position="54"/>
    </location>
</feature>
<organism evidence="2 3">
    <name type="scientific">Facklamia hominis</name>
    <dbReference type="NCBI Taxonomy" id="178214"/>
    <lineage>
        <taxon>Bacteria</taxon>
        <taxon>Bacillati</taxon>
        <taxon>Bacillota</taxon>
        <taxon>Bacilli</taxon>
        <taxon>Lactobacillales</taxon>
        <taxon>Aerococcaceae</taxon>
        <taxon>Facklamia</taxon>
    </lineage>
</organism>
<keyword evidence="1" id="KW-0472">Membrane</keyword>
<accession>A0AAJ1Q544</accession>
<proteinExistence type="predicted"/>
<reference evidence="2" key="1">
    <citation type="submission" date="2023-05" db="EMBL/GenBank/DDBJ databases">
        <title>Cataloging the Phylogenetic Diversity of Human Bladder Bacteria.</title>
        <authorList>
            <person name="Du J."/>
        </authorList>
    </citation>
    <scope>NUCLEOTIDE SEQUENCE</scope>
    <source>
        <strain evidence="2">UMB1231</strain>
    </source>
</reference>
<keyword evidence="1" id="KW-1133">Transmembrane helix</keyword>
<keyword evidence="1" id="KW-0812">Transmembrane</keyword>
<dbReference type="Proteomes" id="UP001229251">
    <property type="component" value="Unassembled WGS sequence"/>
</dbReference>